<dbReference type="GO" id="GO:0003746">
    <property type="term" value="F:translation elongation factor activity"/>
    <property type="evidence" value="ECO:0007669"/>
    <property type="project" value="UniProtKB-KW"/>
</dbReference>
<evidence type="ECO:0000259" key="6">
    <source>
        <dbReference type="PROSITE" id="PS51722"/>
    </source>
</evidence>
<dbReference type="AlphaFoldDB" id="A0AAV3YK87"/>
<dbReference type="InterPro" id="IPR009000">
    <property type="entry name" value="Transl_B-barrel_sf"/>
</dbReference>
<evidence type="ECO:0000256" key="2">
    <source>
        <dbReference type="ARBA" id="ARBA00022741"/>
    </source>
</evidence>
<dbReference type="Proteomes" id="UP000735302">
    <property type="component" value="Unassembled WGS sequence"/>
</dbReference>
<dbReference type="FunFam" id="3.30.70.870:FF:000002">
    <property type="entry name" value="Translation elongation factor 2"/>
    <property type="match status" value="1"/>
</dbReference>
<dbReference type="PANTHER" id="PTHR42908:SF10">
    <property type="entry name" value="EUKARYOTIC TRANSLATION ELONGATION FACTOR 2"/>
    <property type="match status" value="1"/>
</dbReference>
<proteinExistence type="predicted"/>
<keyword evidence="1" id="KW-0963">Cytoplasm</keyword>
<evidence type="ECO:0000256" key="5">
    <source>
        <dbReference type="ARBA" id="ARBA00023134"/>
    </source>
</evidence>
<evidence type="ECO:0000256" key="1">
    <source>
        <dbReference type="ARBA" id="ARBA00022490"/>
    </source>
</evidence>
<sequence length="531" mass="58786">AISLYHELEKEDMKYIKQEYDPENNHFLINLIDSPGHVDFSSEVTAALRVTDGALVVVDCVSGVCVQTETVLRQAIGERIRPVLFMNKMDLALLTLQLEAEDLYQTFQRIIENVNVIVGTYGEDDGPMGNIQIFQACMTKTKEEALGLVEKLNVKLTSEDKDLEGKPLLKTIMRKWLPAGDAMLQMIVIHLPSPVTAQKYRAELLYEGPTDDECCMAVKACDPKGPLMMYVSKMCIIEESGEHIIAGAGELHLEICLKDLEEDHAGIPIVKSEPVVSYRETVSEESSIMCLSKSPNKHNRLFMKAAPLPDGCAEAIDKGDIAPRQELKERARFMADKFDFDIGEARKVWCFGPEGTGPNLLMDCTKAVQYLNEIKDSVVAGFQWATKEGVLCEENMRGARFNIYDVTLHADAIHRGGGQIIPTARRVIYASALTAKPALLEPVYLVEIQPCGHCRWALGSCCTACNPGFTADLRSNTGGQAFPQCVFDHWQIMQGDAMDPATKVGGIVTATRKRKGLKEGIPPLDNFLDKL</sequence>
<dbReference type="PROSITE" id="PS51722">
    <property type="entry name" value="G_TR_2"/>
    <property type="match status" value="1"/>
</dbReference>
<dbReference type="Pfam" id="PF03764">
    <property type="entry name" value="EFG_IV"/>
    <property type="match status" value="1"/>
</dbReference>
<feature type="domain" description="Tr-type G" evidence="6">
    <location>
        <begin position="1"/>
        <end position="195"/>
    </location>
</feature>
<feature type="non-terminal residue" evidence="7">
    <location>
        <position position="1"/>
    </location>
</feature>
<organism evidence="7 8">
    <name type="scientific">Plakobranchus ocellatus</name>
    <dbReference type="NCBI Taxonomy" id="259542"/>
    <lineage>
        <taxon>Eukaryota</taxon>
        <taxon>Metazoa</taxon>
        <taxon>Spiralia</taxon>
        <taxon>Lophotrochozoa</taxon>
        <taxon>Mollusca</taxon>
        <taxon>Gastropoda</taxon>
        <taxon>Heterobranchia</taxon>
        <taxon>Euthyneura</taxon>
        <taxon>Panpulmonata</taxon>
        <taxon>Sacoglossa</taxon>
        <taxon>Placobranchoidea</taxon>
        <taxon>Plakobranchidae</taxon>
        <taxon>Plakobranchus</taxon>
    </lineage>
</organism>
<dbReference type="GO" id="GO:0005525">
    <property type="term" value="F:GTP binding"/>
    <property type="evidence" value="ECO:0007669"/>
    <property type="project" value="UniProtKB-KW"/>
</dbReference>
<dbReference type="SUPFAM" id="SSF54980">
    <property type="entry name" value="EF-G C-terminal domain-like"/>
    <property type="match status" value="2"/>
</dbReference>
<dbReference type="GO" id="GO:1990904">
    <property type="term" value="C:ribonucleoprotein complex"/>
    <property type="evidence" value="ECO:0007669"/>
    <property type="project" value="TreeGrafter"/>
</dbReference>
<dbReference type="SUPFAM" id="SSF50447">
    <property type="entry name" value="Translation proteins"/>
    <property type="match status" value="1"/>
</dbReference>
<evidence type="ECO:0000313" key="8">
    <source>
        <dbReference type="Proteomes" id="UP000735302"/>
    </source>
</evidence>
<dbReference type="CDD" id="cd01681">
    <property type="entry name" value="aeEF2_snRNP_like_IV"/>
    <property type="match status" value="1"/>
</dbReference>
<dbReference type="Pfam" id="PF00009">
    <property type="entry name" value="GTP_EFTU"/>
    <property type="match status" value="1"/>
</dbReference>
<accession>A0AAV3YK87</accession>
<dbReference type="InterPro" id="IPR035647">
    <property type="entry name" value="EFG_III/V"/>
</dbReference>
<evidence type="ECO:0000313" key="7">
    <source>
        <dbReference type="EMBL" id="GFN83509.1"/>
    </source>
</evidence>
<evidence type="ECO:0000256" key="4">
    <source>
        <dbReference type="ARBA" id="ARBA00022917"/>
    </source>
</evidence>
<dbReference type="SUPFAM" id="SSF52540">
    <property type="entry name" value="P-loop containing nucleoside triphosphate hydrolases"/>
    <property type="match status" value="1"/>
</dbReference>
<protein>
    <submittedName>
        <fullName evidence="7">Elongation factor 2</fullName>
    </submittedName>
</protein>
<evidence type="ECO:0000256" key="3">
    <source>
        <dbReference type="ARBA" id="ARBA00022768"/>
    </source>
</evidence>
<dbReference type="InterPro" id="IPR005517">
    <property type="entry name" value="Transl_elong_EFG/EF2_IV"/>
</dbReference>
<dbReference type="Gene3D" id="3.40.50.300">
    <property type="entry name" value="P-loop containing nucleotide triphosphate hydrolases"/>
    <property type="match status" value="1"/>
</dbReference>
<dbReference type="InterPro" id="IPR000795">
    <property type="entry name" value="T_Tr_GTP-bd_dom"/>
</dbReference>
<gene>
    <name evidence="7" type="ORF">PoB_001001500</name>
</gene>
<dbReference type="PANTHER" id="PTHR42908">
    <property type="entry name" value="TRANSLATION ELONGATION FACTOR-RELATED"/>
    <property type="match status" value="1"/>
</dbReference>
<dbReference type="SMART" id="SM00889">
    <property type="entry name" value="EFG_IV"/>
    <property type="match status" value="1"/>
</dbReference>
<dbReference type="InterPro" id="IPR020568">
    <property type="entry name" value="Ribosomal_Su5_D2-typ_SF"/>
</dbReference>
<dbReference type="Gene3D" id="3.30.230.10">
    <property type="match status" value="1"/>
</dbReference>
<dbReference type="InterPro" id="IPR014721">
    <property type="entry name" value="Ribsml_uS5_D2-typ_fold_subgr"/>
</dbReference>
<reference evidence="7 8" key="1">
    <citation type="journal article" date="2021" name="Elife">
        <title>Chloroplast acquisition without the gene transfer in kleptoplastic sea slugs, Plakobranchus ocellatus.</title>
        <authorList>
            <person name="Maeda T."/>
            <person name="Takahashi S."/>
            <person name="Yoshida T."/>
            <person name="Shimamura S."/>
            <person name="Takaki Y."/>
            <person name="Nagai Y."/>
            <person name="Toyoda A."/>
            <person name="Suzuki Y."/>
            <person name="Arimoto A."/>
            <person name="Ishii H."/>
            <person name="Satoh N."/>
            <person name="Nishiyama T."/>
            <person name="Hasebe M."/>
            <person name="Maruyama T."/>
            <person name="Minagawa J."/>
            <person name="Obokata J."/>
            <person name="Shigenobu S."/>
        </authorList>
    </citation>
    <scope>NUCLEOTIDE SEQUENCE [LARGE SCALE GENOMIC DNA]</scope>
</reference>
<keyword evidence="8" id="KW-1185">Reference proteome</keyword>
<keyword evidence="5" id="KW-0342">GTP-binding</keyword>
<dbReference type="SUPFAM" id="SSF54211">
    <property type="entry name" value="Ribosomal protein S5 domain 2-like"/>
    <property type="match status" value="1"/>
</dbReference>
<dbReference type="FunFam" id="3.30.230.10:FF:000006">
    <property type="entry name" value="Translation elongation factor 2"/>
    <property type="match status" value="1"/>
</dbReference>
<dbReference type="Gene3D" id="3.30.70.870">
    <property type="entry name" value="Elongation Factor G (Translational Gtpase), domain 3"/>
    <property type="match status" value="1"/>
</dbReference>
<dbReference type="GO" id="GO:0003924">
    <property type="term" value="F:GTPase activity"/>
    <property type="evidence" value="ECO:0007669"/>
    <property type="project" value="InterPro"/>
</dbReference>
<name>A0AAV3YK87_9GAST</name>
<keyword evidence="4" id="KW-0648">Protein biosynthesis</keyword>
<comment type="caution">
    <text evidence="7">The sequence shown here is derived from an EMBL/GenBank/DDBJ whole genome shotgun (WGS) entry which is preliminary data.</text>
</comment>
<dbReference type="EMBL" id="BLXT01001203">
    <property type="protein sequence ID" value="GFN83509.1"/>
    <property type="molecule type" value="Genomic_DNA"/>
</dbReference>
<dbReference type="GO" id="GO:0005829">
    <property type="term" value="C:cytosol"/>
    <property type="evidence" value="ECO:0007669"/>
    <property type="project" value="TreeGrafter"/>
</dbReference>
<dbReference type="GO" id="GO:0043022">
    <property type="term" value="F:ribosome binding"/>
    <property type="evidence" value="ECO:0007669"/>
    <property type="project" value="TreeGrafter"/>
</dbReference>
<keyword evidence="2" id="KW-0547">Nucleotide-binding</keyword>
<dbReference type="InterPro" id="IPR027417">
    <property type="entry name" value="P-loop_NTPase"/>
</dbReference>
<dbReference type="Gene3D" id="3.30.70.240">
    <property type="match status" value="1"/>
</dbReference>
<keyword evidence="3 7" id="KW-0251">Elongation factor</keyword>